<accession>A0A518HBV3</accession>
<reference evidence="7 8" key="1">
    <citation type="submission" date="2019-02" db="EMBL/GenBank/DDBJ databases">
        <title>Deep-cultivation of Planctomycetes and their phenomic and genomic characterization uncovers novel biology.</title>
        <authorList>
            <person name="Wiegand S."/>
            <person name="Jogler M."/>
            <person name="Boedeker C."/>
            <person name="Pinto D."/>
            <person name="Vollmers J."/>
            <person name="Rivas-Marin E."/>
            <person name="Kohn T."/>
            <person name="Peeters S.H."/>
            <person name="Heuer A."/>
            <person name="Rast P."/>
            <person name="Oberbeckmann S."/>
            <person name="Bunk B."/>
            <person name="Jeske O."/>
            <person name="Meyerdierks A."/>
            <person name="Storesund J.E."/>
            <person name="Kallscheuer N."/>
            <person name="Luecker S."/>
            <person name="Lage O.M."/>
            <person name="Pohl T."/>
            <person name="Merkel B.J."/>
            <person name="Hornburger P."/>
            <person name="Mueller R.-W."/>
            <person name="Bruemmer F."/>
            <person name="Labrenz M."/>
            <person name="Spormann A.M."/>
            <person name="Op den Camp H."/>
            <person name="Overmann J."/>
            <person name="Amann R."/>
            <person name="Jetten M.S.M."/>
            <person name="Mascher T."/>
            <person name="Medema M.H."/>
            <person name="Devos D.P."/>
            <person name="Kaster A.-K."/>
            <person name="Ovreas L."/>
            <person name="Rohde M."/>
            <person name="Galperin M.Y."/>
            <person name="Jogler C."/>
        </authorList>
    </citation>
    <scope>NUCLEOTIDE SEQUENCE [LARGE SCALE GENOMIC DNA]</scope>
    <source>
        <strain evidence="7 8">ElP</strain>
    </source>
</reference>
<sequence>MSSLPLGRRRAGLRPRVSKSRPSVEALEQKQLLATFTVTSNASSGTGTLRQAIVDANAAAGADLIDFNLPTGQRTIVLDQADGQLPEIVDPVTISGSVAVGTGLPSIELSGQNVSGDGLRLSAGSSVVRGLAINRFSGAGIRISSRGGNLVESVHLGTDVAGNNDLGNTGPGLFIGSANNTIGGVGNSGRVLSSGNSGDGIQFLGVDASGNVVTNTYIGMDRAGGRAIPNEGQGLLLSGASANTIGGTTTATRNVISGNSLSGVAMIPGSNNNVIQGNLIGVAADGTSDLGNLNHGVFIDGANDNTIGGNFAGAGNLIANNGGTDSQFNGVTVEAGTGNTILTNRIVDNAGLGIDLGGDGQTPNDDFDADTGPNGLQNYPVLFGAFSNSTETNIQGLLQSTPNTVFTLQFFENIAADVSGFGEGRRLLGETTITTDANGLFLYSLDFNPPASVGSFITATATSPTGDTSEFSAAVEVQDGFFRFVDVALSVNDTPDPLRTGEVLTYDITLDNRFFAASNVILSISLPDSVQFDDTDLSIPPVANAQVIRSGNDLTIIIPQLGDFSSLSITLDVVPSLPELLVSQFSVANADDTQPGNNSATTITQVTLSPDTSVLNFRTRNYSISESGDLATIEVVRSNNAAGTVSVDYQTFDDTATAGDDYVASSGTLTFGPNELTKTFTIPILNNEVVDANRTVRLGLSNATGTGIVGVPSLATLTIFDDDPVPAQPQFLQFSQASSTVQENGGEAKIVVRRTGGIDGVVSIPYSTAPGSAVPGEDFTPVSGMLTFLSGETEKTIVVPVIDNAEVDGNRDFLVSLGQGTGAAAGTPSQARITIVDDESPPAGSFEFSMAGYTVSEADGRATITVTRSGGSGPASVSYATVPGTARPGERYQPASGTLEFGPGETVKTFTVDLIDTPGFVGPQTVILELTPGDGASLGAIGRAILTITDDEAAPQGVFQFDTSSIVVDEAAGVARLTVIRAGGAFDAASIGVATAVGNAVAGTDYESIAVRLTFAPGETSKTVEIPILDNDDFDGDRAFGVFLGYPEGNAAIGDPGSAVVLIRDNDPDPIVPFVTDVRSIGFGGSISTVAIFFNKAMAPESALSPGNYVAVAHGRDGVLGTADDRSIPIAGVGRSDDGLAVALSLASAVPQGEFLTVAVNGLAGGLTDASGSLLDGDGDGVAGGNFSTSLVRASGRFSYRDTDGDLITYAATGGGVVEVTRGAPGTGDVVRVLDAVPGRTVLRGQVVRQRGGDGLALIRRLEGIDPFGRVRSALRTPPFVDLSQIAPAAVDAILASQARRTRR</sequence>
<feature type="domain" description="Calx-beta" evidence="6">
    <location>
        <begin position="603"/>
        <end position="701"/>
    </location>
</feature>
<dbReference type="GO" id="GO:0007154">
    <property type="term" value="P:cell communication"/>
    <property type="evidence" value="ECO:0007669"/>
    <property type="project" value="InterPro"/>
</dbReference>
<dbReference type="SMART" id="SM00237">
    <property type="entry name" value="Calx_beta"/>
    <property type="match status" value="4"/>
</dbReference>
<keyword evidence="3" id="KW-0106">Calcium</keyword>
<keyword evidence="8" id="KW-1185">Reference proteome</keyword>
<dbReference type="InterPro" id="IPR003644">
    <property type="entry name" value="Calx_beta"/>
</dbReference>
<evidence type="ECO:0000259" key="6">
    <source>
        <dbReference type="SMART" id="SM00237"/>
    </source>
</evidence>
<dbReference type="RefSeq" id="WP_145276456.1">
    <property type="nucleotide sequence ID" value="NZ_CP036426.1"/>
</dbReference>
<dbReference type="EMBL" id="CP036426">
    <property type="protein sequence ID" value="QDV38166.1"/>
    <property type="molecule type" value="Genomic_DNA"/>
</dbReference>
<keyword evidence="1" id="KW-0732">Signal</keyword>
<evidence type="ECO:0000256" key="1">
    <source>
        <dbReference type="ARBA" id="ARBA00022729"/>
    </source>
</evidence>
<evidence type="ECO:0000256" key="5">
    <source>
        <dbReference type="SAM" id="MobiDB-lite"/>
    </source>
</evidence>
<dbReference type="InterPro" id="IPR012334">
    <property type="entry name" value="Pectin_lyas_fold"/>
</dbReference>
<dbReference type="Gene3D" id="2.160.20.10">
    <property type="entry name" value="Single-stranded right-handed beta-helix, Pectin lyase-like"/>
    <property type="match status" value="1"/>
</dbReference>
<dbReference type="InterPro" id="IPR038081">
    <property type="entry name" value="CalX-like_sf"/>
</dbReference>
<evidence type="ECO:0000256" key="2">
    <source>
        <dbReference type="ARBA" id="ARBA00022737"/>
    </source>
</evidence>
<evidence type="ECO:0000256" key="3">
    <source>
        <dbReference type="ARBA" id="ARBA00022837"/>
    </source>
</evidence>
<dbReference type="PANTHER" id="PTHR11878">
    <property type="entry name" value="SODIUM/CALCIUM EXCHANGER"/>
    <property type="match status" value="1"/>
</dbReference>
<feature type="compositionally biased region" description="Basic residues" evidence="5">
    <location>
        <begin position="7"/>
        <end position="19"/>
    </location>
</feature>
<dbReference type="InterPro" id="IPR006626">
    <property type="entry name" value="PbH1"/>
</dbReference>
<evidence type="ECO:0000256" key="4">
    <source>
        <dbReference type="ARBA" id="ARBA00023065"/>
    </source>
</evidence>
<keyword evidence="4" id="KW-0406">Ion transport</keyword>
<dbReference type="Proteomes" id="UP000317835">
    <property type="component" value="Chromosome"/>
</dbReference>
<feature type="domain" description="Calx-beta" evidence="6">
    <location>
        <begin position="715"/>
        <end position="818"/>
    </location>
</feature>
<dbReference type="OrthoDB" id="1758300at2"/>
<dbReference type="GO" id="GO:0016020">
    <property type="term" value="C:membrane"/>
    <property type="evidence" value="ECO:0007669"/>
    <property type="project" value="InterPro"/>
</dbReference>
<evidence type="ECO:0000313" key="7">
    <source>
        <dbReference type="EMBL" id="QDV38166.1"/>
    </source>
</evidence>
<keyword evidence="4" id="KW-0813">Transport</keyword>
<gene>
    <name evidence="7" type="ORF">ElP_61150</name>
</gene>
<dbReference type="KEGG" id="tpla:ElP_61150"/>
<dbReference type="InterPro" id="IPR011050">
    <property type="entry name" value="Pectin_lyase_fold/virulence"/>
</dbReference>
<dbReference type="SUPFAM" id="SSF51126">
    <property type="entry name" value="Pectin lyase-like"/>
    <property type="match status" value="1"/>
</dbReference>
<name>A0A518HBV3_9BACT</name>
<dbReference type="SMART" id="SM00710">
    <property type="entry name" value="PbH1"/>
    <property type="match status" value="6"/>
</dbReference>
<dbReference type="SUPFAM" id="SSF141072">
    <property type="entry name" value="CalX-like"/>
    <property type="match status" value="4"/>
</dbReference>
<keyword evidence="2" id="KW-0677">Repeat</keyword>
<dbReference type="Gene3D" id="2.60.40.2030">
    <property type="match status" value="4"/>
</dbReference>
<feature type="domain" description="Calx-beta" evidence="6">
    <location>
        <begin position="946"/>
        <end position="1045"/>
    </location>
</feature>
<feature type="region of interest" description="Disordered" evidence="5">
    <location>
        <begin position="1"/>
        <end position="21"/>
    </location>
</feature>
<dbReference type="GO" id="GO:0030001">
    <property type="term" value="P:metal ion transport"/>
    <property type="evidence" value="ECO:0007669"/>
    <property type="project" value="TreeGrafter"/>
</dbReference>
<evidence type="ECO:0000313" key="8">
    <source>
        <dbReference type="Proteomes" id="UP000317835"/>
    </source>
</evidence>
<dbReference type="Pfam" id="PF03160">
    <property type="entry name" value="Calx-beta"/>
    <property type="match status" value="4"/>
</dbReference>
<protein>
    <submittedName>
        <fullName evidence="7">Calx-beta domain protein</fullName>
    </submittedName>
</protein>
<feature type="domain" description="Calx-beta" evidence="6">
    <location>
        <begin position="831"/>
        <end position="931"/>
    </location>
</feature>
<dbReference type="PANTHER" id="PTHR11878:SF65">
    <property type="entry name" value="NA_CA-EXCHANGE PROTEIN, ISOFORM G"/>
    <property type="match status" value="1"/>
</dbReference>
<organism evidence="7 8">
    <name type="scientific">Tautonia plasticadhaerens</name>
    <dbReference type="NCBI Taxonomy" id="2527974"/>
    <lineage>
        <taxon>Bacteria</taxon>
        <taxon>Pseudomonadati</taxon>
        <taxon>Planctomycetota</taxon>
        <taxon>Planctomycetia</taxon>
        <taxon>Isosphaerales</taxon>
        <taxon>Isosphaeraceae</taxon>
        <taxon>Tautonia</taxon>
    </lineage>
</organism>
<proteinExistence type="predicted"/>
<dbReference type="InterPro" id="IPR051171">
    <property type="entry name" value="CaCA"/>
</dbReference>